<sequence>MTDEPKENPYESPFEMSPVERPQEVPSLDRQTKFELLLCTMVLLAFSTPFFCGGGILGGGVASSLALAIAIRTWSDVRRKVIADRFQEGDVWMSFGASFGIVIFAASVSAVTVFVAVLTVCNSNMQFRVTLDDLVIGLIFGGAGLWVTLTLAILYFLRPSAVDKLLKTRLMEASTPESDQGSQPSDPS</sequence>
<dbReference type="EMBL" id="PUHZ01000018">
    <property type="protein sequence ID" value="PQO44651.1"/>
    <property type="molecule type" value="Genomic_DNA"/>
</dbReference>
<keyword evidence="2" id="KW-0812">Transmembrane</keyword>
<proteinExistence type="predicted"/>
<accession>A0A2S8GK09</accession>
<evidence type="ECO:0000256" key="1">
    <source>
        <dbReference type="SAM" id="MobiDB-lite"/>
    </source>
</evidence>
<reference evidence="3 4" key="1">
    <citation type="submission" date="2018-02" db="EMBL/GenBank/DDBJ databases">
        <title>Comparative genomes isolates from brazilian mangrove.</title>
        <authorList>
            <person name="Araujo J.E."/>
            <person name="Taketani R.G."/>
            <person name="Silva M.C.P."/>
            <person name="Loureco M.V."/>
            <person name="Andreote F.D."/>
        </authorList>
    </citation>
    <scope>NUCLEOTIDE SEQUENCE [LARGE SCALE GENOMIC DNA]</scope>
    <source>
        <strain evidence="3 4">Nap-Phe MGV</strain>
    </source>
</reference>
<evidence type="ECO:0000256" key="2">
    <source>
        <dbReference type="SAM" id="Phobius"/>
    </source>
</evidence>
<feature type="region of interest" description="Disordered" evidence="1">
    <location>
        <begin position="1"/>
        <end position="24"/>
    </location>
</feature>
<organism evidence="3 4">
    <name type="scientific">Blastopirellula marina</name>
    <dbReference type="NCBI Taxonomy" id="124"/>
    <lineage>
        <taxon>Bacteria</taxon>
        <taxon>Pseudomonadati</taxon>
        <taxon>Planctomycetota</taxon>
        <taxon>Planctomycetia</taxon>
        <taxon>Pirellulales</taxon>
        <taxon>Pirellulaceae</taxon>
        <taxon>Blastopirellula</taxon>
    </lineage>
</organism>
<name>A0A2S8GK09_9BACT</name>
<feature type="transmembrane region" description="Helical" evidence="2">
    <location>
        <begin position="91"/>
        <end position="115"/>
    </location>
</feature>
<comment type="caution">
    <text evidence="3">The sequence shown here is derived from an EMBL/GenBank/DDBJ whole genome shotgun (WGS) entry which is preliminary data.</text>
</comment>
<feature type="transmembrane region" description="Helical" evidence="2">
    <location>
        <begin position="42"/>
        <end position="70"/>
    </location>
</feature>
<evidence type="ECO:0000313" key="4">
    <source>
        <dbReference type="Proteomes" id="UP000237819"/>
    </source>
</evidence>
<keyword evidence="2" id="KW-0472">Membrane</keyword>
<dbReference type="Proteomes" id="UP000237819">
    <property type="component" value="Unassembled WGS sequence"/>
</dbReference>
<protein>
    <submittedName>
        <fullName evidence="3">Uncharacterized protein</fullName>
    </submittedName>
</protein>
<dbReference type="AlphaFoldDB" id="A0A2S8GK09"/>
<feature type="transmembrane region" description="Helical" evidence="2">
    <location>
        <begin position="135"/>
        <end position="157"/>
    </location>
</feature>
<keyword evidence="2" id="KW-1133">Transmembrane helix</keyword>
<evidence type="ECO:0000313" key="3">
    <source>
        <dbReference type="EMBL" id="PQO44651.1"/>
    </source>
</evidence>
<gene>
    <name evidence="3" type="ORF">C5Y93_17935</name>
</gene>
<dbReference type="RefSeq" id="WP_105336825.1">
    <property type="nucleotide sequence ID" value="NZ_PUHZ01000018.1"/>
</dbReference>